<proteinExistence type="predicted"/>
<accession>A0ABU0A2N5</accession>
<organism evidence="1 2">
    <name type="scientific">Evansella vedderi</name>
    <dbReference type="NCBI Taxonomy" id="38282"/>
    <lineage>
        <taxon>Bacteria</taxon>
        <taxon>Bacillati</taxon>
        <taxon>Bacillota</taxon>
        <taxon>Bacilli</taxon>
        <taxon>Bacillales</taxon>
        <taxon>Bacillaceae</taxon>
        <taxon>Evansella</taxon>
    </lineage>
</organism>
<comment type="caution">
    <text evidence="1">The sequence shown here is derived from an EMBL/GenBank/DDBJ whole genome shotgun (WGS) entry which is preliminary data.</text>
</comment>
<evidence type="ECO:0000313" key="1">
    <source>
        <dbReference type="EMBL" id="MDQ0257748.1"/>
    </source>
</evidence>
<gene>
    <name evidence="1" type="ORF">J2S74_005210</name>
</gene>
<evidence type="ECO:0000313" key="2">
    <source>
        <dbReference type="Proteomes" id="UP001230005"/>
    </source>
</evidence>
<protein>
    <submittedName>
        <fullName evidence="1">Uncharacterized protein</fullName>
    </submittedName>
</protein>
<reference evidence="1 2" key="1">
    <citation type="submission" date="2023-07" db="EMBL/GenBank/DDBJ databases">
        <title>Genomic Encyclopedia of Type Strains, Phase IV (KMG-IV): sequencing the most valuable type-strain genomes for metagenomic binning, comparative biology and taxonomic classification.</title>
        <authorList>
            <person name="Goeker M."/>
        </authorList>
    </citation>
    <scope>NUCLEOTIDE SEQUENCE [LARGE SCALE GENOMIC DNA]</scope>
    <source>
        <strain evidence="1 2">DSM 9768</strain>
    </source>
</reference>
<keyword evidence="2" id="KW-1185">Reference proteome</keyword>
<name>A0ABU0A2N5_9BACI</name>
<sequence>MEQCRGRLHCGGFSRSTIDYGKFKLAANHMKQGKQQEVFFEIG</sequence>
<dbReference type="EMBL" id="JAUSUG010000033">
    <property type="protein sequence ID" value="MDQ0257748.1"/>
    <property type="molecule type" value="Genomic_DNA"/>
</dbReference>
<dbReference type="Proteomes" id="UP001230005">
    <property type="component" value="Unassembled WGS sequence"/>
</dbReference>